<reference evidence="3" key="1">
    <citation type="submission" date="2022-07" db="EMBL/GenBank/DDBJ databases">
        <title>Phylogenomic reconstructions and comparative analyses of Kickxellomycotina fungi.</title>
        <authorList>
            <person name="Reynolds N.K."/>
            <person name="Stajich J.E."/>
            <person name="Barry K."/>
            <person name="Grigoriev I.V."/>
            <person name="Crous P."/>
            <person name="Smith M.E."/>
        </authorList>
    </citation>
    <scope>NUCLEOTIDE SEQUENCE</scope>
    <source>
        <strain evidence="3">NBRC 100468</strain>
    </source>
</reference>
<name>A0A9W8DXI3_9FUNG</name>
<organism evidence="3 4">
    <name type="scientific">Mycoemilia scoparia</name>
    <dbReference type="NCBI Taxonomy" id="417184"/>
    <lineage>
        <taxon>Eukaryota</taxon>
        <taxon>Fungi</taxon>
        <taxon>Fungi incertae sedis</taxon>
        <taxon>Zoopagomycota</taxon>
        <taxon>Kickxellomycotina</taxon>
        <taxon>Kickxellomycetes</taxon>
        <taxon>Kickxellales</taxon>
        <taxon>Kickxellaceae</taxon>
        <taxon>Mycoemilia</taxon>
    </lineage>
</organism>
<evidence type="ECO:0000256" key="1">
    <source>
        <dbReference type="SAM" id="MobiDB-lite"/>
    </source>
</evidence>
<evidence type="ECO:0000256" key="2">
    <source>
        <dbReference type="SAM" id="Phobius"/>
    </source>
</evidence>
<sequence length="182" mass="20438">MQSTTYASNEGFNVVVPDTLGSPHSSNSNHNSESDNAGGDDDDDDSDEDSDLGPGFENEPDTFRCYTIYEEFSFQLLIACLIGGIFGITLVLFSCYHAYLISTNTTTLEGMQAFTYRYGQYPNIQFSSSSESVNIFNVGISKNWRQVLGPLWYLWLVPIDQPTTDGAHFPINENVYRKLFFE</sequence>
<dbReference type="AlphaFoldDB" id="A0A9W8DXI3"/>
<comment type="caution">
    <text evidence="3">The sequence shown here is derived from an EMBL/GenBank/DDBJ whole genome shotgun (WGS) entry which is preliminary data.</text>
</comment>
<proteinExistence type="predicted"/>
<dbReference type="Proteomes" id="UP001150538">
    <property type="component" value="Unassembled WGS sequence"/>
</dbReference>
<protein>
    <submittedName>
        <fullName evidence="3">Palmitoyltransferase for Vac8p</fullName>
        <ecNumber evidence="3">2.3.1.225</ecNumber>
    </submittedName>
</protein>
<feature type="transmembrane region" description="Helical" evidence="2">
    <location>
        <begin position="76"/>
        <end position="99"/>
    </location>
</feature>
<keyword evidence="4" id="KW-1185">Reference proteome</keyword>
<accession>A0A9W8DXI3</accession>
<keyword evidence="2" id="KW-1133">Transmembrane helix</keyword>
<dbReference type="EC" id="2.3.1.225" evidence="3"/>
<evidence type="ECO:0000313" key="3">
    <source>
        <dbReference type="EMBL" id="KAJ1921985.1"/>
    </source>
</evidence>
<feature type="region of interest" description="Disordered" evidence="1">
    <location>
        <begin position="1"/>
        <end position="58"/>
    </location>
</feature>
<dbReference type="EMBL" id="JANBPU010000002">
    <property type="protein sequence ID" value="KAJ1921985.1"/>
    <property type="molecule type" value="Genomic_DNA"/>
</dbReference>
<gene>
    <name evidence="3" type="primary">PFA3</name>
    <name evidence="3" type="ORF">H4219_000332</name>
</gene>
<keyword evidence="2" id="KW-0812">Transmembrane</keyword>
<keyword evidence="3" id="KW-0808">Transferase</keyword>
<dbReference type="OrthoDB" id="9909019at2759"/>
<feature type="compositionally biased region" description="Polar residues" evidence="1">
    <location>
        <begin position="1"/>
        <end position="11"/>
    </location>
</feature>
<evidence type="ECO:0000313" key="4">
    <source>
        <dbReference type="Proteomes" id="UP001150538"/>
    </source>
</evidence>
<keyword evidence="2" id="KW-0472">Membrane</keyword>
<feature type="compositionally biased region" description="Acidic residues" evidence="1">
    <location>
        <begin position="38"/>
        <end position="51"/>
    </location>
</feature>
<feature type="compositionally biased region" description="Low complexity" evidence="1">
    <location>
        <begin position="22"/>
        <end position="37"/>
    </location>
</feature>
<dbReference type="GO" id="GO:0019706">
    <property type="term" value="F:protein-cysteine S-palmitoyltransferase activity"/>
    <property type="evidence" value="ECO:0007669"/>
    <property type="project" value="UniProtKB-EC"/>
</dbReference>
<keyword evidence="3" id="KW-0012">Acyltransferase</keyword>